<dbReference type="InterPro" id="IPR015806">
    <property type="entry name" value="Pyrv_Knase_insert_dom_sf"/>
</dbReference>
<keyword evidence="8" id="KW-0067">ATP-binding</keyword>
<evidence type="ECO:0000313" key="16">
    <source>
        <dbReference type="EMBL" id="PUA33640.1"/>
    </source>
</evidence>
<dbReference type="InterPro" id="IPR040442">
    <property type="entry name" value="Pyrv_kinase-like_dom_sf"/>
</dbReference>
<dbReference type="GO" id="GO:0030955">
    <property type="term" value="F:potassium ion binding"/>
    <property type="evidence" value="ECO:0007669"/>
    <property type="project" value="UniProtKB-UniRule"/>
</dbReference>
<dbReference type="SUPFAM" id="SSF50800">
    <property type="entry name" value="PK beta-barrel domain-like"/>
    <property type="match status" value="1"/>
</dbReference>
<evidence type="ECO:0000256" key="5">
    <source>
        <dbReference type="ARBA" id="ARBA00022723"/>
    </source>
</evidence>
<keyword evidence="9 13" id="KW-0460">Magnesium</keyword>
<comment type="pathway">
    <text evidence="1 13">Carbohydrate degradation; glycolysis; pyruvate from D-glyceraldehyde 3-phosphate: step 5/5.</text>
</comment>
<evidence type="ECO:0000256" key="13">
    <source>
        <dbReference type="RuleBase" id="RU000504"/>
    </source>
</evidence>
<dbReference type="Gene3D" id="3.20.20.60">
    <property type="entry name" value="Phosphoenolpyruvate-binding domains"/>
    <property type="match status" value="1"/>
</dbReference>
<evidence type="ECO:0000256" key="12">
    <source>
        <dbReference type="NCBIfam" id="TIGR01064"/>
    </source>
</evidence>
<dbReference type="InterPro" id="IPR018209">
    <property type="entry name" value="Pyrv_Knase_AS"/>
</dbReference>
<dbReference type="InterPro" id="IPR036918">
    <property type="entry name" value="Pyrv_Knase_C_sf"/>
</dbReference>
<dbReference type="Pfam" id="PF00224">
    <property type="entry name" value="PK"/>
    <property type="match status" value="1"/>
</dbReference>
<reference evidence="16 17" key="1">
    <citation type="journal article" date="2018" name="Syst. Appl. Microbiol.">
        <title>A new symbiotic nanoarchaeote (Candidatus Nanoclepta minutus) and its host (Zestosphaera tikiterensis gen. nov., sp. nov.) from a New Zealand hot spring.</title>
        <authorList>
            <person name="St John E."/>
            <person name="Liu Y."/>
            <person name="Podar M."/>
            <person name="Stott M.B."/>
            <person name="Meneghin J."/>
            <person name="Chen Z."/>
            <person name="Lagutin K."/>
            <person name="Mitchell K."/>
            <person name="Reysenbach A.L."/>
        </authorList>
    </citation>
    <scope>NUCLEOTIDE SEQUENCE [LARGE SCALE GENOMIC DNA]</scope>
    <source>
        <strain evidence="16">NZ3</strain>
    </source>
</reference>
<proteinExistence type="inferred from homology"/>
<dbReference type="GO" id="GO:0016301">
    <property type="term" value="F:kinase activity"/>
    <property type="evidence" value="ECO:0007669"/>
    <property type="project" value="UniProtKB-KW"/>
</dbReference>
<evidence type="ECO:0000259" key="14">
    <source>
        <dbReference type="Pfam" id="PF00224"/>
    </source>
</evidence>
<evidence type="ECO:0000256" key="11">
    <source>
        <dbReference type="ARBA" id="ARBA00023317"/>
    </source>
</evidence>
<dbReference type="InterPro" id="IPR015793">
    <property type="entry name" value="Pyrv_Knase_brl"/>
</dbReference>
<dbReference type="Gene3D" id="3.40.1380.20">
    <property type="entry name" value="Pyruvate kinase, C-terminal domain"/>
    <property type="match status" value="1"/>
</dbReference>
<evidence type="ECO:0000259" key="15">
    <source>
        <dbReference type="Pfam" id="PF02887"/>
    </source>
</evidence>
<dbReference type="InterPro" id="IPR015795">
    <property type="entry name" value="Pyrv_Knase_C"/>
</dbReference>
<evidence type="ECO:0000256" key="4">
    <source>
        <dbReference type="ARBA" id="ARBA00022679"/>
    </source>
</evidence>
<dbReference type="Gene3D" id="2.40.33.10">
    <property type="entry name" value="PK beta-barrel domain-like"/>
    <property type="match status" value="1"/>
</dbReference>
<dbReference type="InterPro" id="IPR001697">
    <property type="entry name" value="Pyr_Knase"/>
</dbReference>
<comment type="catalytic activity">
    <reaction evidence="13">
        <text>pyruvate + ATP = phosphoenolpyruvate + ADP + H(+)</text>
        <dbReference type="Rhea" id="RHEA:18157"/>
        <dbReference type="ChEBI" id="CHEBI:15361"/>
        <dbReference type="ChEBI" id="CHEBI:15378"/>
        <dbReference type="ChEBI" id="CHEBI:30616"/>
        <dbReference type="ChEBI" id="CHEBI:58702"/>
        <dbReference type="ChEBI" id="CHEBI:456216"/>
        <dbReference type="EC" id="2.7.1.40"/>
    </reaction>
</comment>
<evidence type="ECO:0000256" key="8">
    <source>
        <dbReference type="ARBA" id="ARBA00022840"/>
    </source>
</evidence>
<dbReference type="Pfam" id="PF02887">
    <property type="entry name" value="PK_C"/>
    <property type="match status" value="1"/>
</dbReference>
<keyword evidence="4 13" id="KW-0808">Transferase</keyword>
<dbReference type="InterPro" id="IPR011037">
    <property type="entry name" value="Pyrv_Knase-like_insert_dom_sf"/>
</dbReference>
<evidence type="ECO:0000256" key="2">
    <source>
        <dbReference type="ARBA" id="ARBA00008663"/>
    </source>
</evidence>
<keyword evidence="5" id="KW-0479">Metal-binding</keyword>
<organism evidence="16 17">
    <name type="scientific">Zestosphaera tikiterensis</name>
    <dbReference type="NCBI Taxonomy" id="1973259"/>
    <lineage>
        <taxon>Archaea</taxon>
        <taxon>Thermoproteota</taxon>
        <taxon>Thermoprotei</taxon>
        <taxon>Desulfurococcales</taxon>
        <taxon>Desulfurococcaceae</taxon>
        <taxon>Zestosphaera</taxon>
    </lineage>
</organism>
<protein>
    <recommendedName>
        <fullName evidence="3 12">Pyruvate kinase</fullName>
        <ecNumber evidence="3 12">2.7.1.40</ecNumber>
    </recommendedName>
</protein>
<evidence type="ECO:0000256" key="9">
    <source>
        <dbReference type="ARBA" id="ARBA00022842"/>
    </source>
</evidence>
<dbReference type="UniPathway" id="UPA00109">
    <property type="reaction ID" value="UER00188"/>
</dbReference>
<dbReference type="PRINTS" id="PR01050">
    <property type="entry name" value="PYRUVTKNASE"/>
</dbReference>
<accession>A0A2R7Y7Y0</accession>
<evidence type="ECO:0000313" key="17">
    <source>
        <dbReference type="Proteomes" id="UP000244093"/>
    </source>
</evidence>
<evidence type="ECO:0000256" key="6">
    <source>
        <dbReference type="ARBA" id="ARBA00022741"/>
    </source>
</evidence>
<dbReference type="PANTHER" id="PTHR11817">
    <property type="entry name" value="PYRUVATE KINASE"/>
    <property type="match status" value="1"/>
</dbReference>
<dbReference type="InterPro" id="IPR015813">
    <property type="entry name" value="Pyrv/PenolPyrv_kinase-like_dom"/>
</dbReference>
<comment type="caution">
    <text evidence="16">The sequence shown here is derived from an EMBL/GenBank/DDBJ whole genome shotgun (WGS) entry which is preliminary data.</text>
</comment>
<keyword evidence="11 16" id="KW-0670">Pyruvate</keyword>
<keyword evidence="7 13" id="KW-0418">Kinase</keyword>
<dbReference type="Proteomes" id="UP000244093">
    <property type="component" value="Unassembled WGS sequence"/>
</dbReference>
<dbReference type="SUPFAM" id="SSF51621">
    <property type="entry name" value="Phosphoenolpyruvate/pyruvate domain"/>
    <property type="match status" value="1"/>
</dbReference>
<gene>
    <name evidence="16" type="ORF">B7O98_04305</name>
</gene>
<dbReference type="GO" id="GO:0000287">
    <property type="term" value="F:magnesium ion binding"/>
    <property type="evidence" value="ECO:0007669"/>
    <property type="project" value="UniProtKB-UniRule"/>
</dbReference>
<dbReference type="GO" id="GO:0004743">
    <property type="term" value="F:pyruvate kinase activity"/>
    <property type="evidence" value="ECO:0007669"/>
    <property type="project" value="UniProtKB-UniRule"/>
</dbReference>
<dbReference type="EMBL" id="NBVN01000002">
    <property type="protein sequence ID" value="PUA33640.1"/>
    <property type="molecule type" value="Genomic_DNA"/>
</dbReference>
<feature type="domain" description="Pyruvate kinase C-terminal" evidence="15">
    <location>
        <begin position="353"/>
        <end position="448"/>
    </location>
</feature>
<comment type="similarity">
    <text evidence="2 13">Belongs to the pyruvate kinase family.</text>
</comment>
<evidence type="ECO:0000256" key="7">
    <source>
        <dbReference type="ARBA" id="ARBA00022777"/>
    </source>
</evidence>
<dbReference type="NCBIfam" id="TIGR01064">
    <property type="entry name" value="pyruv_kin"/>
    <property type="match status" value="1"/>
</dbReference>
<dbReference type="PROSITE" id="PS00110">
    <property type="entry name" value="PYRUVATE_KINASE"/>
    <property type="match status" value="1"/>
</dbReference>
<feature type="domain" description="Pyruvate kinase barrel" evidence="14">
    <location>
        <begin position="6"/>
        <end position="323"/>
    </location>
</feature>
<dbReference type="EC" id="2.7.1.40" evidence="3 12"/>
<evidence type="ECO:0000256" key="1">
    <source>
        <dbReference type="ARBA" id="ARBA00004997"/>
    </source>
</evidence>
<sequence length="463" mass="51145">MVWVGVKFIASLGPASNTYSVIRGLAEAGVSGFRVNLAHGDEVLWRKLIRLVRSVERDLSGFYSVIVDLRGPSIRLGVFNDVINVKAGDRVVFSLEGFSKVDKRVPLPNEVVVRGVAPDDLIVMDDGRVRFRVVAVKDSEFVAEALTDGVLRSGKSLAFPDRDFNLPVLSEKDVKDLKVVCSEGVDYVGVSLVKNERDLKYVREVLEGIECDALLISKIETKQAIKNLSEVVKASDAVLVARGDLGMNFGLEEIPILQKKVVNEALKQGKPVIVATQLLESMINNPVPTRAEVVDVANAVLEGVDALMLTGETAVGNYPLEAVRWLKRIADKIESAYVIEAPRVTETLKRRYAKGVTELAEDLNGKLLIYSMKGTTAYAISSLRPKIETYVGVPTPKIARKLAILWGLETRVIEAKDYYEGLEKLYVELLNEGKLKEGDIALLTYGFKDYEQLIKIRQVVRGK</sequence>
<dbReference type="GO" id="GO:0005524">
    <property type="term" value="F:ATP binding"/>
    <property type="evidence" value="ECO:0007669"/>
    <property type="project" value="UniProtKB-KW"/>
</dbReference>
<evidence type="ECO:0000256" key="10">
    <source>
        <dbReference type="ARBA" id="ARBA00023152"/>
    </source>
</evidence>
<dbReference type="SUPFAM" id="SSF52935">
    <property type="entry name" value="PK C-terminal domain-like"/>
    <property type="match status" value="1"/>
</dbReference>
<keyword evidence="6" id="KW-0547">Nucleotide-binding</keyword>
<evidence type="ECO:0000256" key="3">
    <source>
        <dbReference type="ARBA" id="ARBA00012142"/>
    </source>
</evidence>
<name>A0A2R7Y7Y0_9CREN</name>
<dbReference type="AlphaFoldDB" id="A0A2R7Y7Y0"/>
<keyword evidence="10 13" id="KW-0324">Glycolysis</keyword>